<sequence length="194" mass="22157">MSLCIVYNSISYGKIGQHKNATYHRCSKYVSGCQARLTIQENTITEKGSYRCESQVASHSSTHPEISVDDYINTFLANKSSPPNLGSSDIYRELLISLREKYIEAVMSDTLSLQVKAQPFFRRYWLGDIDCLTHQIIILVINETLVLMLQHTFIDGTFKVTPHTFYQCVIVMIYDYRTELYVPCAFALVTGKSE</sequence>
<dbReference type="OrthoDB" id="124181at2759"/>
<comment type="caution">
    <text evidence="1">The sequence shown here is derived from an EMBL/GenBank/DDBJ whole genome shotgun (WGS) entry which is preliminary data.</text>
</comment>
<evidence type="ECO:0000313" key="2">
    <source>
        <dbReference type="Proteomes" id="UP000031668"/>
    </source>
</evidence>
<accession>A0A0C2MV25</accession>
<name>A0A0C2MV25_THEKT</name>
<dbReference type="AlphaFoldDB" id="A0A0C2MV25"/>
<organism evidence="1 2">
    <name type="scientific">Thelohanellus kitauei</name>
    <name type="common">Myxosporean</name>
    <dbReference type="NCBI Taxonomy" id="669202"/>
    <lineage>
        <taxon>Eukaryota</taxon>
        <taxon>Metazoa</taxon>
        <taxon>Cnidaria</taxon>
        <taxon>Myxozoa</taxon>
        <taxon>Myxosporea</taxon>
        <taxon>Bivalvulida</taxon>
        <taxon>Platysporina</taxon>
        <taxon>Myxobolidae</taxon>
        <taxon>Thelohanellus</taxon>
    </lineage>
</organism>
<evidence type="ECO:0000313" key="1">
    <source>
        <dbReference type="EMBL" id="KII71181.1"/>
    </source>
</evidence>
<keyword evidence="2" id="KW-1185">Reference proteome</keyword>
<gene>
    <name evidence="1" type="ORF">RF11_09202</name>
</gene>
<protein>
    <recommendedName>
        <fullName evidence="3">FLYWCH-type domain-containing protein</fullName>
    </recommendedName>
</protein>
<proteinExistence type="predicted"/>
<reference evidence="1 2" key="1">
    <citation type="journal article" date="2014" name="Genome Biol. Evol.">
        <title>The genome of the myxosporean Thelohanellus kitauei shows adaptations to nutrient acquisition within its fish host.</title>
        <authorList>
            <person name="Yang Y."/>
            <person name="Xiong J."/>
            <person name="Zhou Z."/>
            <person name="Huo F."/>
            <person name="Miao W."/>
            <person name="Ran C."/>
            <person name="Liu Y."/>
            <person name="Zhang J."/>
            <person name="Feng J."/>
            <person name="Wang M."/>
            <person name="Wang M."/>
            <person name="Wang L."/>
            <person name="Yao B."/>
        </authorList>
    </citation>
    <scope>NUCLEOTIDE SEQUENCE [LARGE SCALE GENOMIC DNA]</scope>
    <source>
        <strain evidence="1">Wuqing</strain>
    </source>
</reference>
<dbReference type="EMBL" id="JWZT01001836">
    <property type="protein sequence ID" value="KII71181.1"/>
    <property type="molecule type" value="Genomic_DNA"/>
</dbReference>
<dbReference type="Gene3D" id="2.20.25.240">
    <property type="match status" value="1"/>
</dbReference>
<evidence type="ECO:0008006" key="3">
    <source>
        <dbReference type="Google" id="ProtNLM"/>
    </source>
</evidence>
<dbReference type="Proteomes" id="UP000031668">
    <property type="component" value="Unassembled WGS sequence"/>
</dbReference>